<dbReference type="PATRIC" id="fig|1002367.3.peg.459"/>
<sequence>MKFLMQGIEIDTTKVKYKPVLEDVLLMVTKTYYPDIKLSKVEYDFDEKKNSVILTFYRETKYHLLGDIKDVDAKLITGLPEDVFYPTPGKNYFFLLGYADGYYIEQKDIKDEFISCQAIEDVKDVCFSTSDSYLKIMIYGK</sequence>
<dbReference type="RefSeq" id="WP_007897553.1">
    <property type="nucleotide sequence ID" value="NZ_JH379377.1"/>
</dbReference>
<evidence type="ECO:0000313" key="2">
    <source>
        <dbReference type="Proteomes" id="UP000004407"/>
    </source>
</evidence>
<organism evidence="1 2">
    <name type="scientific">Leyella stercorea DSM 18206</name>
    <dbReference type="NCBI Taxonomy" id="1002367"/>
    <lineage>
        <taxon>Bacteria</taxon>
        <taxon>Pseudomonadati</taxon>
        <taxon>Bacteroidota</taxon>
        <taxon>Bacteroidia</taxon>
        <taxon>Bacteroidales</taxon>
        <taxon>Prevotellaceae</taxon>
        <taxon>Leyella</taxon>
    </lineage>
</organism>
<gene>
    <name evidence="1" type="ORF">HMPREF0673_00581</name>
</gene>
<dbReference type="AlphaFoldDB" id="G6AVE6"/>
<evidence type="ECO:0000313" key="1">
    <source>
        <dbReference type="EMBL" id="EHJ41643.1"/>
    </source>
</evidence>
<comment type="caution">
    <text evidence="1">The sequence shown here is derived from an EMBL/GenBank/DDBJ whole genome shotgun (WGS) entry which is preliminary data.</text>
</comment>
<dbReference type="EMBL" id="AFZZ01000055">
    <property type="protein sequence ID" value="EHJ41643.1"/>
    <property type="molecule type" value="Genomic_DNA"/>
</dbReference>
<protein>
    <submittedName>
        <fullName evidence="1">Uncharacterized protein</fullName>
    </submittedName>
</protein>
<reference evidence="1 2" key="1">
    <citation type="submission" date="2011-08" db="EMBL/GenBank/DDBJ databases">
        <authorList>
            <person name="Weinstock G."/>
            <person name="Sodergren E."/>
            <person name="Clifton S."/>
            <person name="Fulton L."/>
            <person name="Fulton B."/>
            <person name="Courtney L."/>
            <person name="Fronick C."/>
            <person name="Harrison M."/>
            <person name="Strong C."/>
            <person name="Farmer C."/>
            <person name="Delahaunty K."/>
            <person name="Markovic C."/>
            <person name="Hall O."/>
            <person name="Minx P."/>
            <person name="Tomlinson C."/>
            <person name="Mitreva M."/>
            <person name="Hou S."/>
            <person name="Chen J."/>
            <person name="Wollam A."/>
            <person name="Pepin K.H."/>
            <person name="Johnson M."/>
            <person name="Bhonagiri V."/>
            <person name="Zhang X."/>
            <person name="Suruliraj S."/>
            <person name="Warren W."/>
            <person name="Chinwalla A."/>
            <person name="Mardis E.R."/>
            <person name="Wilson R.K."/>
        </authorList>
    </citation>
    <scope>NUCLEOTIDE SEQUENCE [LARGE SCALE GENOMIC DNA]</scope>
    <source>
        <strain evidence="1 2">DSM 18206</strain>
    </source>
</reference>
<dbReference type="Proteomes" id="UP000004407">
    <property type="component" value="Unassembled WGS sequence"/>
</dbReference>
<name>G6AVE6_9BACT</name>
<dbReference type="HOGENOM" id="CLU_1823606_0_0_10"/>
<dbReference type="GeneID" id="78336414"/>
<accession>G6AVE6</accession>
<proteinExistence type="predicted"/>